<keyword evidence="3" id="KW-1185">Reference proteome</keyword>
<feature type="compositionally biased region" description="Basic and acidic residues" evidence="1">
    <location>
        <begin position="610"/>
        <end position="625"/>
    </location>
</feature>
<feature type="region of interest" description="Disordered" evidence="1">
    <location>
        <begin position="899"/>
        <end position="919"/>
    </location>
</feature>
<feature type="compositionally biased region" description="Basic and acidic residues" evidence="1">
    <location>
        <begin position="899"/>
        <end position="911"/>
    </location>
</feature>
<feature type="compositionally biased region" description="Polar residues" evidence="1">
    <location>
        <begin position="484"/>
        <end position="496"/>
    </location>
</feature>
<dbReference type="Proteomes" id="UP001172159">
    <property type="component" value="Unassembled WGS sequence"/>
</dbReference>
<feature type="compositionally biased region" description="Polar residues" evidence="1">
    <location>
        <begin position="701"/>
        <end position="722"/>
    </location>
</feature>
<feature type="compositionally biased region" description="Basic and acidic residues" evidence="1">
    <location>
        <begin position="298"/>
        <end position="340"/>
    </location>
</feature>
<proteinExistence type="predicted"/>
<feature type="region of interest" description="Disordered" evidence="1">
    <location>
        <begin position="298"/>
        <end position="373"/>
    </location>
</feature>
<accession>A0AA40E769</accession>
<name>A0AA40E769_9PEZI</name>
<feature type="compositionally biased region" description="Low complexity" evidence="1">
    <location>
        <begin position="689"/>
        <end position="700"/>
    </location>
</feature>
<evidence type="ECO:0000313" key="2">
    <source>
        <dbReference type="EMBL" id="KAK0726546.1"/>
    </source>
</evidence>
<protein>
    <submittedName>
        <fullName evidence="2">Uncharacterized protein</fullName>
    </submittedName>
</protein>
<feature type="region of interest" description="Disordered" evidence="1">
    <location>
        <begin position="479"/>
        <end position="522"/>
    </location>
</feature>
<evidence type="ECO:0000313" key="3">
    <source>
        <dbReference type="Proteomes" id="UP001172159"/>
    </source>
</evidence>
<organism evidence="2 3">
    <name type="scientific">Apiosordaria backusii</name>
    <dbReference type="NCBI Taxonomy" id="314023"/>
    <lineage>
        <taxon>Eukaryota</taxon>
        <taxon>Fungi</taxon>
        <taxon>Dikarya</taxon>
        <taxon>Ascomycota</taxon>
        <taxon>Pezizomycotina</taxon>
        <taxon>Sordariomycetes</taxon>
        <taxon>Sordariomycetidae</taxon>
        <taxon>Sordariales</taxon>
        <taxon>Lasiosphaeriaceae</taxon>
        <taxon>Apiosordaria</taxon>
    </lineage>
</organism>
<gene>
    <name evidence="2" type="ORF">B0T21DRAFT_371786</name>
</gene>
<dbReference type="EMBL" id="JAUKTV010000010">
    <property type="protein sequence ID" value="KAK0726546.1"/>
    <property type="molecule type" value="Genomic_DNA"/>
</dbReference>
<feature type="region of interest" description="Disordered" evidence="1">
    <location>
        <begin position="822"/>
        <end position="847"/>
    </location>
</feature>
<feature type="compositionally biased region" description="Low complexity" evidence="1">
    <location>
        <begin position="639"/>
        <end position="650"/>
    </location>
</feature>
<feature type="compositionally biased region" description="Basic and acidic residues" evidence="1">
    <location>
        <begin position="348"/>
        <end position="365"/>
    </location>
</feature>
<dbReference type="AlphaFoldDB" id="A0AA40E769"/>
<evidence type="ECO:0000256" key="1">
    <source>
        <dbReference type="SAM" id="MobiDB-lite"/>
    </source>
</evidence>
<comment type="caution">
    <text evidence="2">The sequence shown here is derived from an EMBL/GenBank/DDBJ whole genome shotgun (WGS) entry which is preliminary data.</text>
</comment>
<feature type="region of interest" description="Disordered" evidence="1">
    <location>
        <begin position="683"/>
        <end position="738"/>
    </location>
</feature>
<sequence>MSSLIAASTLTHRARCARVTPLVSPSSVGAVLNLHQQQTRNLRFGRLWAIHVDADHHRDICRRHRSTRHRYAEILHRHLSWDKSSFNKSSKPHSKYSPYDYWRTEQWACAARNRWASSNIAHNTLENPTGIRPGQNIEDAERAPLEHLLFGKNERHTKRTIVRPVGPTKTFKSYRSQFSALRPPALGSAREPIFYDGPPPEAELKLYGNVNIDSEPWAAIPSKLPPAHSTSSVPDVVDALNNTHAQVLWNESNIQGTGSSEAQETSFYNDLDKYKPVADPSDQVEVDAEEYKDLGKYVPVKHQEPDGKPTHKDEPVGYEDLDKYGPVHSYEPHGKYKVDPEPAPGPEELEKYEDGVRSHEPDGKYKPSQLGSVSTEDMVKYSAAVRAHEPDGRYAPVYAEPNLDPAEIAEYSKPFLSHEPDGKYAEAYVQPPQDEAELAQYEAFRSHEPDGKYAANQPETGYDPTELNTYVAFRSHEPNGKYAASNTKPAPTNPTELKSYKPFRSHEPDGKYAAAQPESAQGLAELDSYQAVRSSEPDGKYAAASNAAPTELSYLDQYSGAFRSHEPNGQYAPSAESLAEDTDSGNHEGFTLEDSETSRPSCGREAMPGVKDEAEMTTEFRKIVKELMANPPADSTIAQQRSSSSSNQSSDGKETPKPKQSKRLTGQYVKDFPEDFAVSWSTEPSVANSSLLPTDLSPSSGRGTYTSGQEKITGTCQNSLGRQQPAPEHSRAETSPSTLPEPVLYKILVYDPVMQAIDVAETMSVVPDSATPLNPAEVLLRISNPARFFPHFAPLQAQGFEIVSGSGDVLIFRKVRDAAPSEKPQVASAQTVAAPSPTAPVNPIDMTGGSRLPEYNVAAGRFASPTGFVNYDLPPERTVNGYVPQGETFFSPGHRAEEMHERHSAREAKETKNKKKKSLPKRLAIGAAGVAGISFGVGALAEGIKNEGKRVKVVKKN</sequence>
<feature type="region of interest" description="Disordered" evidence="1">
    <location>
        <begin position="559"/>
        <end position="666"/>
    </location>
</feature>
<reference evidence="2" key="1">
    <citation type="submission" date="2023-06" db="EMBL/GenBank/DDBJ databases">
        <title>Genome-scale phylogeny and comparative genomics of the fungal order Sordariales.</title>
        <authorList>
            <consortium name="Lawrence Berkeley National Laboratory"/>
            <person name="Hensen N."/>
            <person name="Bonometti L."/>
            <person name="Westerberg I."/>
            <person name="Brannstrom I.O."/>
            <person name="Guillou S."/>
            <person name="Cros-Aarteil S."/>
            <person name="Calhoun S."/>
            <person name="Haridas S."/>
            <person name="Kuo A."/>
            <person name="Mondo S."/>
            <person name="Pangilinan J."/>
            <person name="Riley R."/>
            <person name="Labutti K."/>
            <person name="Andreopoulos B."/>
            <person name="Lipzen A."/>
            <person name="Chen C."/>
            <person name="Yanf M."/>
            <person name="Daum C."/>
            <person name="Ng V."/>
            <person name="Clum A."/>
            <person name="Steindorff A."/>
            <person name="Ohm R."/>
            <person name="Martin F."/>
            <person name="Silar P."/>
            <person name="Natvig D."/>
            <person name="Lalanne C."/>
            <person name="Gautier V."/>
            <person name="Ament-Velasquez S.L."/>
            <person name="Kruys A."/>
            <person name="Hutchinson M.I."/>
            <person name="Powell A.J."/>
            <person name="Barry K."/>
            <person name="Miller A.N."/>
            <person name="Grigoriev I.V."/>
            <person name="Debuchy R."/>
            <person name="Gladieux P."/>
            <person name="Thoren M.H."/>
            <person name="Johannesson H."/>
        </authorList>
    </citation>
    <scope>NUCLEOTIDE SEQUENCE</scope>
    <source>
        <strain evidence="2">CBS 540.89</strain>
    </source>
</reference>